<keyword evidence="2" id="KW-0723">Serine/threonine-protein kinase</keyword>
<proteinExistence type="predicted"/>
<dbReference type="FunFam" id="3.30.430.20:FF:000002">
    <property type="entry name" value="Cysteine-rich receptor-like protein kinase 10"/>
    <property type="match status" value="1"/>
</dbReference>
<evidence type="ECO:0000256" key="11">
    <source>
        <dbReference type="ARBA" id="ARBA00022989"/>
    </source>
</evidence>
<evidence type="ECO:0000256" key="12">
    <source>
        <dbReference type="ARBA" id="ARBA00023136"/>
    </source>
</evidence>
<accession>F6HJ09</accession>
<dbReference type="Gene3D" id="1.10.510.10">
    <property type="entry name" value="Transferase(Phosphotransferase) domain 1"/>
    <property type="match status" value="1"/>
</dbReference>
<keyword evidence="7" id="KW-0677">Repeat</keyword>
<evidence type="ECO:0000256" key="8">
    <source>
        <dbReference type="ARBA" id="ARBA00022741"/>
    </source>
</evidence>
<evidence type="ECO:0000256" key="18">
    <source>
        <dbReference type="SAM" id="Phobius"/>
    </source>
</evidence>
<evidence type="ECO:0008006" key="24">
    <source>
        <dbReference type="Google" id="ProtNLM"/>
    </source>
</evidence>
<comment type="subcellular location">
    <subcellularLocation>
        <location evidence="1">Membrane</location>
        <topology evidence="1">Single-pass membrane protein</topology>
    </subcellularLocation>
</comment>
<dbReference type="SMART" id="SM00220">
    <property type="entry name" value="S_TKc"/>
    <property type="match status" value="1"/>
</dbReference>
<feature type="domain" description="Gnk2-homologous" evidence="21">
    <location>
        <begin position="134"/>
        <end position="241"/>
    </location>
</feature>
<evidence type="ECO:0000256" key="7">
    <source>
        <dbReference type="ARBA" id="ARBA00022737"/>
    </source>
</evidence>
<dbReference type="InterPro" id="IPR001245">
    <property type="entry name" value="Ser-Thr/Tyr_kinase_cat_dom"/>
</dbReference>
<gene>
    <name evidence="22" type="ordered locus">VIT_02s0087g01020</name>
</gene>
<evidence type="ECO:0000313" key="23">
    <source>
        <dbReference type="Proteomes" id="UP000009183"/>
    </source>
</evidence>
<dbReference type="PROSITE" id="PS00107">
    <property type="entry name" value="PROTEIN_KINASE_ATP"/>
    <property type="match status" value="1"/>
</dbReference>
<feature type="chain" id="PRO_5003335866" description="Cysteine-rich receptor-like protein kinase 10" evidence="19">
    <location>
        <begin position="21"/>
        <end position="660"/>
    </location>
</feature>
<dbReference type="Pfam" id="PF07714">
    <property type="entry name" value="PK_Tyr_Ser-Thr"/>
    <property type="match status" value="1"/>
</dbReference>
<dbReference type="SMR" id="F6HJ09"/>
<dbReference type="InterPro" id="IPR011009">
    <property type="entry name" value="Kinase-like_dom_sf"/>
</dbReference>
<evidence type="ECO:0000256" key="16">
    <source>
        <dbReference type="ARBA" id="ARBA00047951"/>
    </source>
</evidence>
<evidence type="ECO:0000256" key="10">
    <source>
        <dbReference type="ARBA" id="ARBA00022840"/>
    </source>
</evidence>
<evidence type="ECO:0000313" key="22">
    <source>
        <dbReference type="EMBL" id="CCB52206.1"/>
    </source>
</evidence>
<evidence type="ECO:0000256" key="4">
    <source>
        <dbReference type="ARBA" id="ARBA00022679"/>
    </source>
</evidence>
<keyword evidence="13" id="KW-0675">Receptor</keyword>
<dbReference type="PaxDb" id="29760-VIT_02s0087g01020.t01"/>
<dbReference type="FunCoup" id="F6HJ09">
    <property type="interactions" value="423"/>
</dbReference>
<dbReference type="InterPro" id="IPR002902">
    <property type="entry name" value="GNK2"/>
</dbReference>
<feature type="signal peptide" evidence="19">
    <location>
        <begin position="1"/>
        <end position="20"/>
    </location>
</feature>
<feature type="transmembrane region" description="Helical" evidence="18">
    <location>
        <begin position="272"/>
        <end position="294"/>
    </location>
</feature>
<evidence type="ECO:0000256" key="2">
    <source>
        <dbReference type="ARBA" id="ARBA00022527"/>
    </source>
</evidence>
<dbReference type="HOGENOM" id="CLU_000288_35_2_1"/>
<dbReference type="PROSITE" id="PS50011">
    <property type="entry name" value="PROTEIN_KINASE_DOM"/>
    <property type="match status" value="1"/>
</dbReference>
<dbReference type="AlphaFoldDB" id="F6HJ09"/>
<keyword evidence="5 18" id="KW-0812">Transmembrane</keyword>
<evidence type="ECO:0000256" key="3">
    <source>
        <dbReference type="ARBA" id="ARBA00022553"/>
    </source>
</evidence>
<keyword evidence="8 17" id="KW-0547">Nucleotide-binding</keyword>
<comment type="catalytic activity">
    <reaction evidence="15">
        <text>L-seryl-[protein] + ATP = O-phospho-L-seryl-[protein] + ADP + H(+)</text>
        <dbReference type="Rhea" id="RHEA:17989"/>
        <dbReference type="Rhea" id="RHEA-COMP:9863"/>
        <dbReference type="Rhea" id="RHEA-COMP:11604"/>
        <dbReference type="ChEBI" id="CHEBI:15378"/>
        <dbReference type="ChEBI" id="CHEBI:29999"/>
        <dbReference type="ChEBI" id="CHEBI:30616"/>
        <dbReference type="ChEBI" id="CHEBI:83421"/>
        <dbReference type="ChEBI" id="CHEBI:456216"/>
    </reaction>
</comment>
<dbReference type="PANTHER" id="PTHR27002:SF1050">
    <property type="entry name" value="CYSTEINE-RICH RECEPTOR-LIKE PROTEIN KINASE 5"/>
    <property type="match status" value="1"/>
</dbReference>
<dbReference type="Proteomes" id="UP000009183">
    <property type="component" value="Chromosome 2"/>
</dbReference>
<evidence type="ECO:0000256" key="14">
    <source>
        <dbReference type="ARBA" id="ARBA00023180"/>
    </source>
</evidence>
<dbReference type="Gene3D" id="3.30.200.20">
    <property type="entry name" value="Phosphorylase Kinase, domain 1"/>
    <property type="match status" value="1"/>
</dbReference>
<evidence type="ECO:0000256" key="13">
    <source>
        <dbReference type="ARBA" id="ARBA00023170"/>
    </source>
</evidence>
<evidence type="ECO:0000256" key="17">
    <source>
        <dbReference type="PROSITE-ProRule" id="PRU10141"/>
    </source>
</evidence>
<keyword evidence="9" id="KW-0418">Kinase</keyword>
<keyword evidence="23" id="KW-1185">Reference proteome</keyword>
<evidence type="ECO:0000256" key="6">
    <source>
        <dbReference type="ARBA" id="ARBA00022729"/>
    </source>
</evidence>
<dbReference type="InterPro" id="IPR038408">
    <property type="entry name" value="GNK2_sf"/>
</dbReference>
<keyword evidence="12 18" id="KW-0472">Membrane</keyword>
<dbReference type="ExpressionAtlas" id="F6HJ09">
    <property type="expression patterns" value="baseline and differential"/>
</dbReference>
<dbReference type="CDD" id="cd23509">
    <property type="entry name" value="Gnk2-like"/>
    <property type="match status" value="2"/>
</dbReference>
<keyword evidence="14" id="KW-0325">Glycoprotein</keyword>
<sequence length="660" mass="73615">MPTLLLLCMLVLLNCLATESAPGYLYHICPNTTTFNPNSSYETNLNFALSSLSSNATRDTGFYNVTAGRTPPDVAYGLFLCRGDVTSQVCQDCVATAVNETVRQRCRGFKQAIIWYDECMLRYSNESFFSQVSESPRVSMWNTQNITEPDQFNQVLGDTLDSIRTQAVNDQSGKKFATKEENFTGFQRVYSLVQCTPDLSPDQCDRCLIGTIAILPDCCGGKQGARVLFPSCNVRYELYPFYQSVAAPPSPPPARPSEPSTEGKGGISSKTIVIIVVPTFVSVVIFSILCYCFIRRCAKKRYDTLEAENVEFNITTEQSLQFDLATIQAATNNFSDHNKIGEGGFGAVYKGTLSSGQEIAIKRLSKSSGQGAVEFKNEVVLVAKLQHRNLVRLLGFCLEGEEKILVYEYVPNKSLDYFLFDPDKRGQLDWSRRYKIIGGIARGILYLHEDSRLRVIHRDLKASNVLLDGDMNPKISDFGMARIFGVDQTQGNTNRVVGTYGYMSPEYAMHGRFSVKSDVYSFGVLVLEIISGKRSNCFHESDQAEDLLSYAWKLWRNDTPLEFMGPTTRNSFSKNEVIRCIHMGLLCVQEDPDDRPSMASVVLMLSSYSVTLPLPQQPASFSRTGALSDFPIMALESDQSASKSMTWSVNEASITDLYPR</sequence>
<dbReference type="PROSITE" id="PS00108">
    <property type="entry name" value="PROTEIN_KINASE_ST"/>
    <property type="match status" value="1"/>
</dbReference>
<keyword evidence="10 17" id="KW-0067">ATP-binding</keyword>
<dbReference type="GO" id="GO:0009626">
    <property type="term" value="P:plant-type hypersensitive response"/>
    <property type="evidence" value="ECO:0000318"/>
    <property type="project" value="GO_Central"/>
</dbReference>
<dbReference type="FunFam" id="3.30.200.20:FF:000142">
    <property type="entry name" value="Cysteine-rich receptor-like protein kinase 10"/>
    <property type="match status" value="1"/>
</dbReference>
<dbReference type="InterPro" id="IPR008271">
    <property type="entry name" value="Ser/Thr_kinase_AS"/>
</dbReference>
<dbReference type="eggNOG" id="ENOG502QWDY">
    <property type="taxonomic scope" value="Eukaryota"/>
</dbReference>
<dbReference type="FunFam" id="1.10.510.10:FF:000129">
    <property type="entry name" value="cysteine-rich receptor-like protein kinase 10"/>
    <property type="match status" value="1"/>
</dbReference>
<dbReference type="GO" id="GO:0006979">
    <property type="term" value="P:response to oxidative stress"/>
    <property type="evidence" value="ECO:0007669"/>
    <property type="project" value="UniProtKB-ARBA"/>
</dbReference>
<feature type="domain" description="Gnk2-homologous" evidence="21">
    <location>
        <begin position="23"/>
        <end position="128"/>
    </location>
</feature>
<comment type="catalytic activity">
    <reaction evidence="16">
        <text>L-threonyl-[protein] + ATP = O-phospho-L-threonyl-[protein] + ADP + H(+)</text>
        <dbReference type="Rhea" id="RHEA:46608"/>
        <dbReference type="Rhea" id="RHEA-COMP:11060"/>
        <dbReference type="Rhea" id="RHEA-COMP:11605"/>
        <dbReference type="ChEBI" id="CHEBI:15378"/>
        <dbReference type="ChEBI" id="CHEBI:30013"/>
        <dbReference type="ChEBI" id="CHEBI:30616"/>
        <dbReference type="ChEBI" id="CHEBI:61977"/>
        <dbReference type="ChEBI" id="CHEBI:456216"/>
    </reaction>
</comment>
<dbReference type="KEGG" id="vvi:100257888"/>
<organism evidence="22 23">
    <name type="scientific">Vitis vinifera</name>
    <name type="common">Grape</name>
    <dbReference type="NCBI Taxonomy" id="29760"/>
    <lineage>
        <taxon>Eukaryota</taxon>
        <taxon>Viridiplantae</taxon>
        <taxon>Streptophyta</taxon>
        <taxon>Embryophyta</taxon>
        <taxon>Tracheophyta</taxon>
        <taxon>Spermatophyta</taxon>
        <taxon>Magnoliopsida</taxon>
        <taxon>eudicotyledons</taxon>
        <taxon>Gunneridae</taxon>
        <taxon>Pentapetalae</taxon>
        <taxon>rosids</taxon>
        <taxon>Vitales</taxon>
        <taxon>Vitaceae</taxon>
        <taxon>Viteae</taxon>
        <taxon>Vitis</taxon>
    </lineage>
</organism>
<dbReference type="GO" id="GO:0005524">
    <property type="term" value="F:ATP binding"/>
    <property type="evidence" value="ECO:0007669"/>
    <property type="project" value="UniProtKB-UniRule"/>
</dbReference>
<dbReference type="FunFam" id="3.30.430.20:FF:000003">
    <property type="entry name" value="Cysteine-rich RLK (RECEPTOR-like protein kinase) 10"/>
    <property type="match status" value="1"/>
</dbReference>
<evidence type="ECO:0000259" key="20">
    <source>
        <dbReference type="PROSITE" id="PS50011"/>
    </source>
</evidence>
<dbReference type="InterPro" id="IPR000719">
    <property type="entry name" value="Prot_kinase_dom"/>
</dbReference>
<evidence type="ECO:0000259" key="21">
    <source>
        <dbReference type="PROSITE" id="PS51473"/>
    </source>
</evidence>
<dbReference type="Gene3D" id="3.30.430.20">
    <property type="entry name" value="Gnk2 domain, C-X8-C-X2-C motif"/>
    <property type="match status" value="2"/>
</dbReference>
<dbReference type="GO" id="GO:0042742">
    <property type="term" value="P:defense response to bacterium"/>
    <property type="evidence" value="ECO:0000318"/>
    <property type="project" value="GO_Central"/>
</dbReference>
<dbReference type="CDD" id="cd14066">
    <property type="entry name" value="STKc_IRAK"/>
    <property type="match status" value="1"/>
</dbReference>
<keyword evidence="6 19" id="KW-0732">Signal</keyword>
<name>F6HJ09_VITVI</name>
<dbReference type="GO" id="GO:0005886">
    <property type="term" value="C:plasma membrane"/>
    <property type="evidence" value="ECO:0000318"/>
    <property type="project" value="GO_Central"/>
</dbReference>
<feature type="binding site" evidence="17">
    <location>
        <position position="362"/>
    </location>
    <ligand>
        <name>ATP</name>
        <dbReference type="ChEBI" id="CHEBI:30616"/>
    </ligand>
</feature>
<protein>
    <recommendedName>
        <fullName evidence="24">Cysteine-rich receptor-like protein kinase 10</fullName>
    </recommendedName>
</protein>
<dbReference type="InParanoid" id="F6HJ09"/>
<dbReference type="Pfam" id="PF01657">
    <property type="entry name" value="Stress-antifung"/>
    <property type="match status" value="2"/>
</dbReference>
<dbReference type="EMBL" id="FN595769">
    <property type="protein sequence ID" value="CCB52206.1"/>
    <property type="molecule type" value="Genomic_DNA"/>
</dbReference>
<dbReference type="InterPro" id="IPR017441">
    <property type="entry name" value="Protein_kinase_ATP_BS"/>
</dbReference>
<keyword evidence="3" id="KW-0597">Phosphoprotein</keyword>
<dbReference type="GO" id="GO:0007165">
    <property type="term" value="P:signal transduction"/>
    <property type="evidence" value="ECO:0000318"/>
    <property type="project" value="GO_Central"/>
</dbReference>
<evidence type="ECO:0000256" key="15">
    <source>
        <dbReference type="ARBA" id="ARBA00047558"/>
    </source>
</evidence>
<evidence type="ECO:0000256" key="1">
    <source>
        <dbReference type="ARBA" id="ARBA00004167"/>
    </source>
</evidence>
<evidence type="ECO:0000256" key="19">
    <source>
        <dbReference type="SAM" id="SignalP"/>
    </source>
</evidence>
<dbReference type="GO" id="GO:0004674">
    <property type="term" value="F:protein serine/threonine kinase activity"/>
    <property type="evidence" value="ECO:0000318"/>
    <property type="project" value="GO_Central"/>
</dbReference>
<dbReference type="SUPFAM" id="SSF56112">
    <property type="entry name" value="Protein kinase-like (PK-like)"/>
    <property type="match status" value="1"/>
</dbReference>
<dbReference type="PANTHER" id="PTHR27002">
    <property type="entry name" value="RECEPTOR-LIKE SERINE/THREONINE-PROTEIN KINASE SD1-8"/>
    <property type="match status" value="1"/>
</dbReference>
<reference evidence="23" key="1">
    <citation type="journal article" date="2007" name="Nature">
        <title>The grapevine genome sequence suggests ancestral hexaploidization in major angiosperm phyla.</title>
        <authorList>
            <consortium name="The French-Italian Public Consortium for Grapevine Genome Characterization."/>
            <person name="Jaillon O."/>
            <person name="Aury J.-M."/>
            <person name="Noel B."/>
            <person name="Policriti A."/>
            <person name="Clepet C."/>
            <person name="Casagrande A."/>
            <person name="Choisne N."/>
            <person name="Aubourg S."/>
            <person name="Vitulo N."/>
            <person name="Jubin C."/>
            <person name="Vezzi A."/>
            <person name="Legeai F."/>
            <person name="Hugueney P."/>
            <person name="Dasilva C."/>
            <person name="Horner D."/>
            <person name="Mica E."/>
            <person name="Jublot D."/>
            <person name="Poulain J."/>
            <person name="Bruyere C."/>
            <person name="Billault A."/>
            <person name="Segurens B."/>
            <person name="Gouyvenoux M."/>
            <person name="Ugarte E."/>
            <person name="Cattonaro F."/>
            <person name="Anthouard V."/>
            <person name="Vico V."/>
            <person name="Del Fabbro C."/>
            <person name="Alaux M."/>
            <person name="Di Gaspero G."/>
            <person name="Dumas V."/>
            <person name="Felice N."/>
            <person name="Paillard S."/>
            <person name="Juman I."/>
            <person name="Moroldo M."/>
            <person name="Scalabrin S."/>
            <person name="Canaguier A."/>
            <person name="Le Clainche I."/>
            <person name="Malacrida G."/>
            <person name="Durand E."/>
            <person name="Pesole G."/>
            <person name="Laucou V."/>
            <person name="Chatelet P."/>
            <person name="Merdinoglu D."/>
            <person name="Delledonne M."/>
            <person name="Pezzotti M."/>
            <person name="Lecharny A."/>
            <person name="Scarpelli C."/>
            <person name="Artiguenave F."/>
            <person name="Pe M.E."/>
            <person name="Valle G."/>
            <person name="Morgante M."/>
            <person name="Caboche M."/>
            <person name="Adam-Blondon A.-F."/>
            <person name="Weissenbach J."/>
            <person name="Quetier F."/>
            <person name="Wincker P."/>
        </authorList>
    </citation>
    <scope>NUCLEOTIDE SEQUENCE [LARGE SCALE GENOMIC DNA]</scope>
    <source>
        <strain evidence="23">cv. Pinot noir / PN40024</strain>
    </source>
</reference>
<dbReference type="OrthoDB" id="688481at2759"/>
<feature type="domain" description="Protein kinase" evidence="20">
    <location>
        <begin position="334"/>
        <end position="609"/>
    </location>
</feature>
<evidence type="ECO:0000256" key="5">
    <source>
        <dbReference type="ARBA" id="ARBA00022692"/>
    </source>
</evidence>
<keyword evidence="4" id="KW-0808">Transferase</keyword>
<dbReference type="PROSITE" id="PS51473">
    <property type="entry name" value="GNK2"/>
    <property type="match status" value="2"/>
</dbReference>
<evidence type="ECO:0000256" key="9">
    <source>
        <dbReference type="ARBA" id="ARBA00022777"/>
    </source>
</evidence>
<keyword evidence="11 18" id="KW-1133">Transmembrane helix</keyword>